<dbReference type="RefSeq" id="WP_026285979.1">
    <property type="nucleotide sequence ID" value="NZ_LR134384.1"/>
</dbReference>
<evidence type="ECO:0000256" key="3">
    <source>
        <dbReference type="ARBA" id="ARBA00022729"/>
    </source>
</evidence>
<comment type="similarity">
    <text evidence="2">Belongs to the bacterial solute-binding protein SsuA/TauA family.</text>
</comment>
<evidence type="ECO:0000313" key="5">
    <source>
        <dbReference type="Proteomes" id="UP000274578"/>
    </source>
</evidence>
<dbReference type="EMBL" id="LR134384">
    <property type="protein sequence ID" value="VEH15068.1"/>
    <property type="molecule type" value="Genomic_DNA"/>
</dbReference>
<evidence type="ECO:0000256" key="1">
    <source>
        <dbReference type="ARBA" id="ARBA00004418"/>
    </source>
</evidence>
<keyword evidence="3" id="KW-0732">Signal</keyword>
<accession>A0A3S4TAM7</accession>
<reference evidence="4 5" key="1">
    <citation type="submission" date="2018-12" db="EMBL/GenBank/DDBJ databases">
        <authorList>
            <consortium name="Pathogen Informatics"/>
        </authorList>
    </citation>
    <scope>NUCLEOTIDE SEQUENCE [LARGE SCALE GENOMIC DNA]</scope>
    <source>
        <strain evidence="4 5">NCTC13071</strain>
    </source>
</reference>
<protein>
    <recommendedName>
        <fullName evidence="6">ABC-type taurine transport system, periplasmic component</fullName>
    </recommendedName>
</protein>
<dbReference type="KEGG" id="poc:NCTC13071_01063"/>
<sequence>MRFPNYKVLLFALFLLVVACGRSYEEQRRMSRAERYRLFREDSLALKIAVMPTLDCLPLYLMKDHQLYDTAQLDLRLKFFTAQMDCDTALLNRRVEGSISDLVRTERMKKRGLQLDYLTATNAYWQLYSNRKARLKHLNQLGDKMIAMTRFSATDYLTDLTLDTVKTRARVYRVQLNNVFIRLDMLLNNEIDALWLTEPQATKARILDNPMLRDSRDFRLSLGVLALRHAGVADKRRKMQLNAFVKAYNAACDSINQNGLQHYADLLRKYCKADDKTITALPKLRFQHITAPKPSDIRAAKSFE</sequence>
<evidence type="ECO:0000256" key="2">
    <source>
        <dbReference type="ARBA" id="ARBA00010742"/>
    </source>
</evidence>
<evidence type="ECO:0000313" key="4">
    <source>
        <dbReference type="EMBL" id="VEH15068.1"/>
    </source>
</evidence>
<dbReference type="GO" id="GO:0042597">
    <property type="term" value="C:periplasmic space"/>
    <property type="evidence" value="ECO:0007669"/>
    <property type="project" value="UniProtKB-SubCell"/>
</dbReference>
<proteinExistence type="inferred from homology"/>
<evidence type="ECO:0008006" key="6">
    <source>
        <dbReference type="Google" id="ProtNLM"/>
    </source>
</evidence>
<dbReference type="GeneID" id="85011923"/>
<dbReference type="SUPFAM" id="SSF53850">
    <property type="entry name" value="Periplasmic binding protein-like II"/>
    <property type="match status" value="1"/>
</dbReference>
<gene>
    <name evidence="4" type="ORF">NCTC13071_01063</name>
</gene>
<name>A0A3S4TAM7_9BACT</name>
<dbReference type="PANTHER" id="PTHR30024:SF47">
    <property type="entry name" value="TAURINE-BINDING PERIPLASMIC PROTEIN"/>
    <property type="match status" value="1"/>
</dbReference>
<organism evidence="4 5">
    <name type="scientific">Segatella oris</name>
    <dbReference type="NCBI Taxonomy" id="28135"/>
    <lineage>
        <taxon>Bacteria</taxon>
        <taxon>Pseudomonadati</taxon>
        <taxon>Bacteroidota</taxon>
        <taxon>Bacteroidia</taxon>
        <taxon>Bacteroidales</taxon>
        <taxon>Prevotellaceae</taxon>
        <taxon>Segatella</taxon>
    </lineage>
</organism>
<dbReference type="PROSITE" id="PS51257">
    <property type="entry name" value="PROKAR_LIPOPROTEIN"/>
    <property type="match status" value="1"/>
</dbReference>
<dbReference type="PANTHER" id="PTHR30024">
    <property type="entry name" value="ALIPHATIC SULFONATES-BINDING PROTEIN-RELATED"/>
    <property type="match status" value="1"/>
</dbReference>
<comment type="subcellular location">
    <subcellularLocation>
        <location evidence="1">Periplasm</location>
    </subcellularLocation>
</comment>
<dbReference type="AlphaFoldDB" id="A0A3S4TAM7"/>
<dbReference type="Gene3D" id="3.40.190.10">
    <property type="entry name" value="Periplasmic binding protein-like II"/>
    <property type="match status" value="2"/>
</dbReference>
<dbReference type="Proteomes" id="UP000274578">
    <property type="component" value="Chromosome 1"/>
</dbReference>